<dbReference type="AlphaFoldDB" id="A0A3S1A1B3"/>
<dbReference type="EMBL" id="RQTK01000092">
    <property type="protein sequence ID" value="RUS88126.1"/>
    <property type="molecule type" value="Genomic_DNA"/>
</dbReference>
<evidence type="ECO:0000313" key="14">
    <source>
        <dbReference type="Proteomes" id="UP000271974"/>
    </source>
</evidence>
<feature type="domain" description="C2H2-type" evidence="12">
    <location>
        <begin position="231"/>
        <end position="251"/>
    </location>
</feature>
<dbReference type="PANTHER" id="PTHR23235:SF120">
    <property type="entry name" value="KRUPPEL-LIKE FACTOR 15"/>
    <property type="match status" value="1"/>
</dbReference>
<feature type="domain" description="C2H2-type" evidence="12">
    <location>
        <begin position="259"/>
        <end position="279"/>
    </location>
</feature>
<feature type="compositionally biased region" description="Low complexity" evidence="11">
    <location>
        <begin position="99"/>
        <end position="114"/>
    </location>
</feature>
<dbReference type="GO" id="GO:0000978">
    <property type="term" value="F:RNA polymerase II cis-regulatory region sequence-specific DNA binding"/>
    <property type="evidence" value="ECO:0007669"/>
    <property type="project" value="TreeGrafter"/>
</dbReference>
<comment type="caution">
    <text evidence="13">The sequence shown here is derived from an EMBL/GenBank/DDBJ whole genome shotgun (WGS) entry which is preliminary data.</text>
</comment>
<keyword evidence="8" id="KW-0238">DNA-binding</keyword>
<keyword evidence="5" id="KW-0863">Zinc-finger</keyword>
<dbReference type="STRING" id="188477.A0A3S1A1B3"/>
<dbReference type="FunFam" id="3.30.160.60:FF:001732">
    <property type="entry name" value="Zgc:162936"/>
    <property type="match status" value="1"/>
</dbReference>
<dbReference type="FunFam" id="3.30.160.60:FF:003501">
    <property type="entry name" value="Zinc finger imprinted 2"/>
    <property type="match status" value="1"/>
</dbReference>
<dbReference type="GO" id="GO:0000981">
    <property type="term" value="F:DNA-binding transcription factor activity, RNA polymerase II-specific"/>
    <property type="evidence" value="ECO:0007669"/>
    <property type="project" value="TreeGrafter"/>
</dbReference>
<dbReference type="FunFam" id="3.30.160.60:FF:000070">
    <property type="entry name" value="zinc finger protein 689 isoform X1"/>
    <property type="match status" value="1"/>
</dbReference>
<feature type="domain" description="C2H2-type" evidence="12">
    <location>
        <begin position="174"/>
        <end position="194"/>
    </location>
</feature>
<feature type="region of interest" description="Disordered" evidence="11">
    <location>
        <begin position="197"/>
        <end position="224"/>
    </location>
</feature>
<dbReference type="Pfam" id="PF00096">
    <property type="entry name" value="zf-C2H2"/>
    <property type="match status" value="4"/>
</dbReference>
<keyword evidence="6" id="KW-0862">Zinc</keyword>
<feature type="region of interest" description="Disordered" evidence="11">
    <location>
        <begin position="78"/>
        <end position="114"/>
    </location>
</feature>
<evidence type="ECO:0000256" key="8">
    <source>
        <dbReference type="ARBA" id="ARBA00023125"/>
    </source>
</evidence>
<keyword evidence="4" id="KW-0677">Repeat</keyword>
<proteinExistence type="inferred from homology"/>
<sequence length="348" mass="38704">SPISTDATGLRIERITQSLKRKFKKSQGQKSGSSGSEMLVSWGSDTFPADRKLDGWEIQTPLDLCGKRRLQHSTRPIKHNSSLENSSAHDQPDVDQFLSPSLESDGSEFSSTSSDLTCMHADSLTGEKCLMGEQETSLRGSPCNFAVSGKRLVQTGSFNILAHPDTDGEKLFQCRACSKTFSLEVFLELHNKTHVGKHVPNKDEELPSNQTGNSRPTRRKKKQAGDRPYRCEVCGKCFARSTHLVQHRRVHSGEKPYSCDVCGKSFARGVHLSDHKRLHSGERPYVCGHCGKDFSQRSHLTQHMRIHTGEKPYKCGACDRCFTDSSTLNRHKKKHVSGASECVGADFL</sequence>
<feature type="compositionally biased region" description="Polar residues" evidence="11">
    <location>
        <begin position="79"/>
        <end position="89"/>
    </location>
</feature>
<keyword evidence="7" id="KW-0805">Transcription regulation</keyword>
<keyword evidence="9" id="KW-0804">Transcription</keyword>
<evidence type="ECO:0000256" key="2">
    <source>
        <dbReference type="ARBA" id="ARBA00006991"/>
    </source>
</evidence>
<keyword evidence="10" id="KW-0539">Nucleus</keyword>
<keyword evidence="14" id="KW-1185">Reference proteome</keyword>
<keyword evidence="3" id="KW-0479">Metal-binding</keyword>
<dbReference type="OrthoDB" id="6278242at2759"/>
<comment type="similarity">
    <text evidence="2">Belongs to the krueppel C2H2-type zinc-finger protein family.</text>
</comment>
<name>A0A3S1A1B3_ELYCH</name>
<organism evidence="13 14">
    <name type="scientific">Elysia chlorotica</name>
    <name type="common">Eastern emerald elysia</name>
    <name type="synonym">Sea slug</name>
    <dbReference type="NCBI Taxonomy" id="188477"/>
    <lineage>
        <taxon>Eukaryota</taxon>
        <taxon>Metazoa</taxon>
        <taxon>Spiralia</taxon>
        <taxon>Lophotrochozoa</taxon>
        <taxon>Mollusca</taxon>
        <taxon>Gastropoda</taxon>
        <taxon>Heterobranchia</taxon>
        <taxon>Euthyneura</taxon>
        <taxon>Panpulmonata</taxon>
        <taxon>Sacoglossa</taxon>
        <taxon>Placobranchoidea</taxon>
        <taxon>Plakobranchidae</taxon>
        <taxon>Elysia</taxon>
    </lineage>
</organism>
<dbReference type="Gene3D" id="3.30.160.60">
    <property type="entry name" value="Classic Zinc Finger"/>
    <property type="match status" value="5"/>
</dbReference>
<dbReference type="GO" id="GO:0045893">
    <property type="term" value="P:positive regulation of DNA-templated transcription"/>
    <property type="evidence" value="ECO:0007669"/>
    <property type="project" value="UniProtKB-ARBA"/>
</dbReference>
<evidence type="ECO:0000256" key="7">
    <source>
        <dbReference type="ARBA" id="ARBA00023015"/>
    </source>
</evidence>
<accession>A0A3S1A1B3</accession>
<feature type="domain" description="C2H2-type" evidence="12">
    <location>
        <begin position="287"/>
        <end position="307"/>
    </location>
</feature>
<evidence type="ECO:0000256" key="11">
    <source>
        <dbReference type="SAM" id="MobiDB-lite"/>
    </source>
</evidence>
<gene>
    <name evidence="13" type="ORF">EGW08_004088</name>
</gene>
<evidence type="ECO:0000256" key="1">
    <source>
        <dbReference type="ARBA" id="ARBA00004123"/>
    </source>
</evidence>
<evidence type="ECO:0000256" key="9">
    <source>
        <dbReference type="ARBA" id="ARBA00023163"/>
    </source>
</evidence>
<comment type="subcellular location">
    <subcellularLocation>
        <location evidence="1">Nucleus</location>
    </subcellularLocation>
</comment>
<dbReference type="InterPro" id="IPR013087">
    <property type="entry name" value="Znf_C2H2_type"/>
</dbReference>
<dbReference type="GO" id="GO:0008270">
    <property type="term" value="F:zinc ion binding"/>
    <property type="evidence" value="ECO:0007669"/>
    <property type="project" value="UniProtKB-KW"/>
</dbReference>
<protein>
    <recommendedName>
        <fullName evidence="12">C2H2-type domain-containing protein</fullName>
    </recommendedName>
</protein>
<dbReference type="PROSITE" id="PS00028">
    <property type="entry name" value="ZINC_FINGER_C2H2_1"/>
    <property type="match status" value="5"/>
</dbReference>
<dbReference type="GO" id="GO:0005694">
    <property type="term" value="C:chromosome"/>
    <property type="evidence" value="ECO:0007669"/>
    <property type="project" value="UniProtKB-ARBA"/>
</dbReference>
<evidence type="ECO:0000259" key="12">
    <source>
        <dbReference type="PROSITE" id="PS00028"/>
    </source>
</evidence>
<dbReference type="InterPro" id="IPR036236">
    <property type="entry name" value="Znf_C2H2_sf"/>
</dbReference>
<evidence type="ECO:0000256" key="4">
    <source>
        <dbReference type="ARBA" id="ARBA00022737"/>
    </source>
</evidence>
<dbReference type="SUPFAM" id="SSF57667">
    <property type="entry name" value="beta-beta-alpha zinc fingers"/>
    <property type="match status" value="4"/>
</dbReference>
<evidence type="ECO:0000256" key="3">
    <source>
        <dbReference type="ARBA" id="ARBA00022723"/>
    </source>
</evidence>
<evidence type="ECO:0000256" key="5">
    <source>
        <dbReference type="ARBA" id="ARBA00022771"/>
    </source>
</evidence>
<evidence type="ECO:0000256" key="10">
    <source>
        <dbReference type="ARBA" id="ARBA00023242"/>
    </source>
</evidence>
<dbReference type="SMART" id="SM00355">
    <property type="entry name" value="ZnF_C2H2"/>
    <property type="match status" value="5"/>
</dbReference>
<feature type="non-terminal residue" evidence="13">
    <location>
        <position position="1"/>
    </location>
</feature>
<feature type="region of interest" description="Disordered" evidence="11">
    <location>
        <begin position="19"/>
        <end position="44"/>
    </location>
</feature>
<reference evidence="13 14" key="1">
    <citation type="submission" date="2019-01" db="EMBL/GenBank/DDBJ databases">
        <title>A draft genome assembly of the solar-powered sea slug Elysia chlorotica.</title>
        <authorList>
            <person name="Cai H."/>
            <person name="Li Q."/>
            <person name="Fang X."/>
            <person name="Li J."/>
            <person name="Curtis N.E."/>
            <person name="Altenburger A."/>
            <person name="Shibata T."/>
            <person name="Feng M."/>
            <person name="Maeda T."/>
            <person name="Schwartz J.A."/>
            <person name="Shigenobu S."/>
            <person name="Lundholm N."/>
            <person name="Nishiyama T."/>
            <person name="Yang H."/>
            <person name="Hasebe M."/>
            <person name="Li S."/>
            <person name="Pierce S.K."/>
            <person name="Wang J."/>
        </authorList>
    </citation>
    <scope>NUCLEOTIDE SEQUENCE [LARGE SCALE GENOMIC DNA]</scope>
    <source>
        <strain evidence="13">EC2010</strain>
        <tissue evidence="13">Whole organism of an adult</tissue>
    </source>
</reference>
<evidence type="ECO:0000256" key="6">
    <source>
        <dbReference type="ARBA" id="ARBA00022833"/>
    </source>
</evidence>
<dbReference type="GO" id="GO:0005634">
    <property type="term" value="C:nucleus"/>
    <property type="evidence" value="ECO:0007669"/>
    <property type="project" value="UniProtKB-SubCell"/>
</dbReference>
<dbReference type="FunFam" id="3.30.160.60:FF:001158">
    <property type="entry name" value="zinc finger protein 22"/>
    <property type="match status" value="1"/>
</dbReference>
<dbReference type="Proteomes" id="UP000271974">
    <property type="component" value="Unassembled WGS sequence"/>
</dbReference>
<evidence type="ECO:0000313" key="13">
    <source>
        <dbReference type="EMBL" id="RUS88126.1"/>
    </source>
</evidence>
<feature type="domain" description="C2H2-type" evidence="12">
    <location>
        <begin position="315"/>
        <end position="335"/>
    </location>
</feature>
<dbReference type="PANTHER" id="PTHR23235">
    <property type="entry name" value="KRUEPPEL-LIKE TRANSCRIPTION FACTOR"/>
    <property type="match status" value="1"/>
</dbReference>